<gene>
    <name evidence="4" type="ORF">N7468_000547</name>
</gene>
<dbReference type="InterPro" id="IPR039781">
    <property type="entry name" value="Rad21/Rec8-like"/>
</dbReference>
<dbReference type="Pfam" id="PF04825">
    <property type="entry name" value="Rad21_Rec8_N"/>
    <property type="match status" value="1"/>
</dbReference>
<dbReference type="CDD" id="cd21789">
    <property type="entry name" value="Rad21_Rec8_M_SpRec8p-like"/>
    <property type="match status" value="1"/>
</dbReference>
<reference evidence="4" key="1">
    <citation type="submission" date="2022-11" db="EMBL/GenBank/DDBJ databases">
        <authorList>
            <person name="Petersen C."/>
        </authorList>
    </citation>
    <scope>NUCLEOTIDE SEQUENCE</scope>
    <source>
        <strain evidence="4">IBT 19713</strain>
    </source>
</reference>
<sequence>MFYSHEILTSPEHGVATIWLVATLGSRSITRRFNRKAIFDVDVPSACRVIINPEAPMALRLQGNLLYGVSRVYHQQCGYTLLDVQAMHDKMVTMLRLLPGGGLDPSAGKTKPSNLVLPYDPSFLPETNLPGINVELPFIDLTDPDIVFPPSQFLARSPSNSHSSLPKVGNVQLELPSEDDLVGVDLQVSPDGGSARKHVIGDEGGVLLQPDFEFDEDGNIIEFDPSMLSPRKRRKTATPRASGMLDEQMKVSEDKEQDIRHGDEGMDITMQDADQDILQKLPAEEAPIAPLRRARQQRARKLIATDDSTTLRNTDLANANNNYLTNMALARQQKQLNKQQTVIKKNAEFWVLLHGIGSVGVGLGADSDMHPLSAFSGTALYEALCGEPASDGPQVVSPGNKLIGNPGLEIGPSPPRDADVEVARDAPASLPDEHSSQMPWNITASLQSSRFRLGSGESSSFGWTGLSRGQLGGRQSARMDDELEARDIAAYLEGELATDNEDISVLSRRISALGRAAALLDRESANFFEFLRGRLEEADGGQLCFSELLPPGSTSAVVATQGLMDVLTLATKGLLKVEQDEYEDTGEGFWGKRYRDGEIRLRLGGI</sequence>
<comment type="subcellular location">
    <subcellularLocation>
        <location evidence="1">Nucleus</location>
    </subcellularLocation>
</comment>
<dbReference type="GO" id="GO:0005634">
    <property type="term" value="C:nucleus"/>
    <property type="evidence" value="ECO:0007669"/>
    <property type="project" value="UniProtKB-SubCell"/>
</dbReference>
<dbReference type="EMBL" id="JAPQKS010000001">
    <property type="protein sequence ID" value="KAJ5249096.1"/>
    <property type="molecule type" value="Genomic_DNA"/>
</dbReference>
<feature type="domain" description="Rad21/Rec8-like protein N-terminal" evidence="3">
    <location>
        <begin position="1"/>
        <end position="107"/>
    </location>
</feature>
<dbReference type="OrthoDB" id="5427633at2759"/>
<dbReference type="PANTHER" id="PTHR12585">
    <property type="entry name" value="SCC1 / RAD21 FAMILY MEMBER"/>
    <property type="match status" value="1"/>
</dbReference>
<keyword evidence="2" id="KW-0539">Nucleus</keyword>
<dbReference type="GO" id="GO:0007064">
    <property type="term" value="P:mitotic sister chromatid cohesion"/>
    <property type="evidence" value="ECO:0007669"/>
    <property type="project" value="TreeGrafter"/>
</dbReference>
<dbReference type="GO" id="GO:0030892">
    <property type="term" value="C:mitotic cohesin complex"/>
    <property type="evidence" value="ECO:0007669"/>
    <property type="project" value="TreeGrafter"/>
</dbReference>
<dbReference type="PANTHER" id="PTHR12585:SF70">
    <property type="entry name" value="RAD21_REC8 N TERMINAL DOMAIN PROTEIN (AFU_ORTHOLOGUE AFUA_6G02900)"/>
    <property type="match status" value="1"/>
</dbReference>
<keyword evidence="5" id="KW-1185">Reference proteome</keyword>
<accession>A0A9W9U0J1</accession>
<dbReference type="GO" id="GO:0003682">
    <property type="term" value="F:chromatin binding"/>
    <property type="evidence" value="ECO:0007669"/>
    <property type="project" value="TreeGrafter"/>
</dbReference>
<evidence type="ECO:0000313" key="4">
    <source>
        <dbReference type="EMBL" id="KAJ5249096.1"/>
    </source>
</evidence>
<dbReference type="Proteomes" id="UP001150941">
    <property type="component" value="Unassembled WGS sequence"/>
</dbReference>
<reference evidence="4" key="2">
    <citation type="journal article" date="2023" name="IMA Fungus">
        <title>Comparative genomic study of the Penicillium genus elucidates a diverse pangenome and 15 lateral gene transfer events.</title>
        <authorList>
            <person name="Petersen C."/>
            <person name="Sorensen T."/>
            <person name="Nielsen M.R."/>
            <person name="Sondergaard T.E."/>
            <person name="Sorensen J.L."/>
            <person name="Fitzpatrick D.A."/>
            <person name="Frisvad J.C."/>
            <person name="Nielsen K.L."/>
        </authorList>
    </citation>
    <scope>NUCLEOTIDE SEQUENCE</scope>
    <source>
        <strain evidence="4">IBT 19713</strain>
    </source>
</reference>
<organism evidence="4 5">
    <name type="scientific">Penicillium chermesinum</name>
    <dbReference type="NCBI Taxonomy" id="63820"/>
    <lineage>
        <taxon>Eukaryota</taxon>
        <taxon>Fungi</taxon>
        <taxon>Dikarya</taxon>
        <taxon>Ascomycota</taxon>
        <taxon>Pezizomycotina</taxon>
        <taxon>Eurotiomycetes</taxon>
        <taxon>Eurotiomycetidae</taxon>
        <taxon>Eurotiales</taxon>
        <taxon>Aspergillaceae</taxon>
        <taxon>Penicillium</taxon>
    </lineage>
</organism>
<name>A0A9W9U0J1_9EURO</name>
<evidence type="ECO:0000259" key="3">
    <source>
        <dbReference type="Pfam" id="PF04825"/>
    </source>
</evidence>
<proteinExistence type="predicted"/>
<dbReference type="InterPro" id="IPR006910">
    <property type="entry name" value="Rad21_Rec8_N"/>
</dbReference>
<evidence type="ECO:0000313" key="5">
    <source>
        <dbReference type="Proteomes" id="UP001150941"/>
    </source>
</evidence>
<dbReference type="RefSeq" id="XP_058335875.1">
    <property type="nucleotide sequence ID" value="XM_058469844.1"/>
</dbReference>
<protein>
    <recommendedName>
        <fullName evidence="3">Rad21/Rec8-like protein N-terminal domain-containing protein</fullName>
    </recommendedName>
</protein>
<dbReference type="AlphaFoldDB" id="A0A9W9U0J1"/>
<evidence type="ECO:0000256" key="2">
    <source>
        <dbReference type="ARBA" id="ARBA00023242"/>
    </source>
</evidence>
<dbReference type="GeneID" id="83197147"/>
<evidence type="ECO:0000256" key="1">
    <source>
        <dbReference type="ARBA" id="ARBA00004123"/>
    </source>
</evidence>
<comment type="caution">
    <text evidence="4">The sequence shown here is derived from an EMBL/GenBank/DDBJ whole genome shotgun (WGS) entry which is preliminary data.</text>
</comment>